<dbReference type="EMBL" id="FZQB01000001">
    <property type="protein sequence ID" value="SNT68883.1"/>
    <property type="molecule type" value="Genomic_DNA"/>
</dbReference>
<organism evidence="2 3">
    <name type="scientific">Paracoccus seriniphilus</name>
    <dbReference type="NCBI Taxonomy" id="184748"/>
    <lineage>
        <taxon>Bacteria</taxon>
        <taxon>Pseudomonadati</taxon>
        <taxon>Pseudomonadota</taxon>
        <taxon>Alphaproteobacteria</taxon>
        <taxon>Rhodobacterales</taxon>
        <taxon>Paracoccaceae</taxon>
        <taxon>Paracoccus</taxon>
    </lineage>
</organism>
<evidence type="ECO:0008006" key="4">
    <source>
        <dbReference type="Google" id="ProtNLM"/>
    </source>
</evidence>
<dbReference type="Proteomes" id="UP000198307">
    <property type="component" value="Unassembled WGS sequence"/>
</dbReference>
<dbReference type="InterPro" id="IPR010710">
    <property type="entry name" value="DUF1289"/>
</dbReference>
<name>A0A239PNG8_9RHOB</name>
<sequence length="78" mass="8786">MNTAEPIWSRDEPQSPCVNICVIHPHEGLCVGCLRSLEEIANWASLSPDARQQIMAQLPERKPLLKKRRGGKRGRPQS</sequence>
<keyword evidence="3" id="KW-1185">Reference proteome</keyword>
<dbReference type="PANTHER" id="PTHR35175:SF2">
    <property type="entry name" value="DUF1289 DOMAIN-CONTAINING PROTEIN"/>
    <property type="match status" value="1"/>
</dbReference>
<accession>A0A239PNG8</accession>
<dbReference type="RefSeq" id="WP_089342880.1">
    <property type="nucleotide sequence ID" value="NZ_CP067129.1"/>
</dbReference>
<proteinExistence type="predicted"/>
<feature type="region of interest" description="Disordered" evidence="1">
    <location>
        <begin position="56"/>
        <end position="78"/>
    </location>
</feature>
<evidence type="ECO:0000313" key="2">
    <source>
        <dbReference type="EMBL" id="SNT68883.1"/>
    </source>
</evidence>
<reference evidence="2 3" key="1">
    <citation type="submission" date="2017-07" db="EMBL/GenBank/DDBJ databases">
        <authorList>
            <person name="Sun Z.S."/>
            <person name="Albrecht U."/>
            <person name="Echele G."/>
            <person name="Lee C.C."/>
        </authorList>
    </citation>
    <scope>NUCLEOTIDE SEQUENCE [LARGE SCALE GENOMIC DNA]</scope>
    <source>
        <strain evidence="2 3">DSM 14827</strain>
    </source>
</reference>
<dbReference type="OrthoDB" id="9811423at2"/>
<gene>
    <name evidence="2" type="ORF">SAMN05444959_101444</name>
</gene>
<evidence type="ECO:0000313" key="3">
    <source>
        <dbReference type="Proteomes" id="UP000198307"/>
    </source>
</evidence>
<protein>
    <recommendedName>
        <fullName evidence="4">DUF1289 domain-containing protein</fullName>
    </recommendedName>
</protein>
<dbReference type="Pfam" id="PF06945">
    <property type="entry name" value="DUF1289"/>
    <property type="match status" value="1"/>
</dbReference>
<dbReference type="PANTHER" id="PTHR35175">
    <property type="entry name" value="DUF1289 DOMAIN-CONTAINING PROTEIN"/>
    <property type="match status" value="1"/>
</dbReference>
<evidence type="ECO:0000256" key="1">
    <source>
        <dbReference type="SAM" id="MobiDB-lite"/>
    </source>
</evidence>
<feature type="compositionally biased region" description="Basic residues" evidence="1">
    <location>
        <begin position="64"/>
        <end position="78"/>
    </location>
</feature>
<dbReference type="AlphaFoldDB" id="A0A239PNG8"/>